<sequence>MTGLSPIQGTILDQPLADSVFFYEASLSAQEIRIYRGFNTISILSKI</sequence>
<gene>
    <name evidence="1" type="ORF">YBN1229_v1_1207</name>
</gene>
<dbReference type="EMBL" id="LN829119">
    <property type="protein sequence ID" value="CPR17340.1"/>
    <property type="molecule type" value="Genomic_DNA"/>
</dbReference>
<dbReference type="KEGG" id="fiy:BN1229_v1_1207"/>
<reference evidence="2" key="1">
    <citation type="submission" date="2015-02" db="EMBL/GenBank/DDBJ databases">
        <authorList>
            <person name="Chooi Y.-H."/>
        </authorList>
    </citation>
    <scope>NUCLEOTIDE SEQUENCE [LARGE SCALE GENOMIC DNA]</scope>
    <source>
        <strain evidence="2">strain Y</strain>
    </source>
</reference>
<name>A0A0D6JCQ8_9HYPH</name>
<keyword evidence="2" id="KW-1185">Reference proteome</keyword>
<dbReference type="Proteomes" id="UP000033187">
    <property type="component" value="Chromosome 1"/>
</dbReference>
<protein>
    <submittedName>
        <fullName evidence="1">Uncharacterized protein</fullName>
    </submittedName>
</protein>
<accession>A0A0D6JCQ8</accession>
<dbReference type="AlphaFoldDB" id="A0A0D6JCQ8"/>
<evidence type="ECO:0000313" key="1">
    <source>
        <dbReference type="EMBL" id="CPR17340.1"/>
    </source>
</evidence>
<dbReference type="KEGG" id="fil:BN1229_v1_1209"/>
<proteinExistence type="predicted"/>
<evidence type="ECO:0000313" key="2">
    <source>
        <dbReference type="Proteomes" id="UP000033187"/>
    </source>
</evidence>
<organism evidence="1 2">
    <name type="scientific">Candidatus Filomicrobium marinum</name>
    <dbReference type="NCBI Taxonomy" id="1608628"/>
    <lineage>
        <taxon>Bacteria</taxon>
        <taxon>Pseudomonadati</taxon>
        <taxon>Pseudomonadota</taxon>
        <taxon>Alphaproteobacteria</taxon>
        <taxon>Hyphomicrobiales</taxon>
        <taxon>Hyphomicrobiaceae</taxon>
        <taxon>Filomicrobium</taxon>
    </lineage>
</organism>